<protein>
    <submittedName>
        <fullName evidence="1">Predicted protein</fullName>
    </submittedName>
</protein>
<proteinExistence type="evidence at transcript level"/>
<evidence type="ECO:0000313" key="1">
    <source>
        <dbReference type="EMBL" id="BAJ86451.1"/>
    </source>
</evidence>
<reference evidence="1" key="1">
    <citation type="journal article" date="2011" name="Plant Physiol.">
        <title>Comprehensive sequence analysis of 24,783 barley full-length cDNAs derived from 12 clone libraries.</title>
        <authorList>
            <person name="Matsumoto T."/>
            <person name="Tanaka T."/>
            <person name="Sakai H."/>
            <person name="Amano N."/>
            <person name="Kanamori H."/>
            <person name="Kurita K."/>
            <person name="Kikuta A."/>
            <person name="Kamiya K."/>
            <person name="Yamamoto M."/>
            <person name="Ikawa H."/>
            <person name="Fujii N."/>
            <person name="Hori K."/>
            <person name="Itoh T."/>
            <person name="Sato K."/>
        </authorList>
    </citation>
    <scope>NUCLEOTIDE SEQUENCE</scope>
    <source>
        <tissue evidence="1">Leaf</tissue>
    </source>
</reference>
<name>F2CUD0_HORVV</name>
<dbReference type="EMBL" id="AK355232">
    <property type="protein sequence ID" value="BAJ86451.1"/>
    <property type="molecule type" value="mRNA"/>
</dbReference>
<accession>F2CUD0</accession>
<organism evidence="1">
    <name type="scientific">Hordeum vulgare subsp. vulgare</name>
    <name type="common">Domesticated barley</name>
    <dbReference type="NCBI Taxonomy" id="112509"/>
    <lineage>
        <taxon>Eukaryota</taxon>
        <taxon>Viridiplantae</taxon>
        <taxon>Streptophyta</taxon>
        <taxon>Embryophyta</taxon>
        <taxon>Tracheophyta</taxon>
        <taxon>Spermatophyta</taxon>
        <taxon>Magnoliopsida</taxon>
        <taxon>Liliopsida</taxon>
        <taxon>Poales</taxon>
        <taxon>Poaceae</taxon>
        <taxon>BOP clade</taxon>
        <taxon>Pooideae</taxon>
        <taxon>Triticodae</taxon>
        <taxon>Triticeae</taxon>
        <taxon>Hordeinae</taxon>
        <taxon>Hordeum</taxon>
    </lineage>
</organism>
<dbReference type="AlphaFoldDB" id="F2CUD0"/>
<sequence>MVGWPAGRPRPRRWRQRRRRLLTSTKVGQLLSFGNCNFSTGGHDDLPPVRLPVKITARCVLYPKSFVSCNY</sequence>